<dbReference type="Proteomes" id="UP000505377">
    <property type="component" value="Chromosome"/>
</dbReference>
<dbReference type="KEGG" id="pbro:HOP40_06570"/>
<feature type="region of interest" description="Disordered" evidence="1">
    <location>
        <begin position="143"/>
        <end position="165"/>
    </location>
</feature>
<dbReference type="Pfam" id="PF07366">
    <property type="entry name" value="SnoaL"/>
    <property type="match status" value="1"/>
</dbReference>
<evidence type="ECO:0000313" key="2">
    <source>
        <dbReference type="EMBL" id="QJY45507.1"/>
    </source>
</evidence>
<accession>A0A6M6JEW4</accession>
<evidence type="ECO:0000313" key="3">
    <source>
        <dbReference type="Proteomes" id="UP000505377"/>
    </source>
</evidence>
<dbReference type="PANTHER" id="PTHR38436:SF1">
    <property type="entry name" value="ESTER CYCLASE"/>
    <property type="match status" value="1"/>
</dbReference>
<organism evidence="2 3">
    <name type="scientific">Pseudonocardia broussonetiae</name>
    <dbReference type="NCBI Taxonomy" id="2736640"/>
    <lineage>
        <taxon>Bacteria</taxon>
        <taxon>Bacillati</taxon>
        <taxon>Actinomycetota</taxon>
        <taxon>Actinomycetes</taxon>
        <taxon>Pseudonocardiales</taxon>
        <taxon>Pseudonocardiaceae</taxon>
        <taxon>Pseudonocardia</taxon>
    </lineage>
</organism>
<dbReference type="AlphaFoldDB" id="A0A6M6JEW4"/>
<name>A0A6M6JEW4_9PSEU</name>
<sequence>MTISTPAPDATPEAAAVMAGATANAELVRRIFQEVIPAGDADTVRGLFTPDWVDHDPLPGQPPGRDGAAYVVSTMHTAHSDLRFTVDDLVAVADRVVVRWTLRGIHTGPMLGRPATGRPVELAAIVIFRFAGGRIAERWASWKPGRSPQTHPALVAPDGGTSPGE</sequence>
<reference evidence="2 3" key="1">
    <citation type="submission" date="2020-05" db="EMBL/GenBank/DDBJ databases">
        <authorList>
            <person name="Mo P."/>
        </authorList>
    </citation>
    <scope>NUCLEOTIDE SEQUENCE [LARGE SCALE GENOMIC DNA]</scope>
    <source>
        <strain evidence="2 3">Gen01</strain>
    </source>
</reference>
<dbReference type="GO" id="GO:0030638">
    <property type="term" value="P:polyketide metabolic process"/>
    <property type="evidence" value="ECO:0007669"/>
    <property type="project" value="InterPro"/>
</dbReference>
<dbReference type="PANTHER" id="PTHR38436">
    <property type="entry name" value="POLYKETIDE CYCLASE SNOAL-LIKE DOMAIN"/>
    <property type="match status" value="1"/>
</dbReference>
<dbReference type="EMBL" id="CP053564">
    <property type="protein sequence ID" value="QJY45507.1"/>
    <property type="molecule type" value="Genomic_DNA"/>
</dbReference>
<protein>
    <submittedName>
        <fullName evidence="2">Ester cyclase</fullName>
    </submittedName>
</protein>
<evidence type="ECO:0000256" key="1">
    <source>
        <dbReference type="SAM" id="MobiDB-lite"/>
    </source>
</evidence>
<dbReference type="Gene3D" id="3.10.450.50">
    <property type="match status" value="1"/>
</dbReference>
<proteinExistence type="predicted"/>
<dbReference type="RefSeq" id="WP_172155620.1">
    <property type="nucleotide sequence ID" value="NZ_CP053564.1"/>
</dbReference>
<dbReference type="SUPFAM" id="SSF54427">
    <property type="entry name" value="NTF2-like"/>
    <property type="match status" value="1"/>
</dbReference>
<gene>
    <name evidence="2" type="ORF">HOP40_06570</name>
</gene>
<dbReference type="InterPro" id="IPR032710">
    <property type="entry name" value="NTF2-like_dom_sf"/>
</dbReference>
<keyword evidence="3" id="KW-1185">Reference proteome</keyword>
<dbReference type="InterPro" id="IPR009959">
    <property type="entry name" value="Cyclase_SnoaL-like"/>
</dbReference>